<organism evidence="1">
    <name type="scientific">bioreactor metagenome</name>
    <dbReference type="NCBI Taxonomy" id="1076179"/>
    <lineage>
        <taxon>unclassified sequences</taxon>
        <taxon>metagenomes</taxon>
        <taxon>ecological metagenomes</taxon>
    </lineage>
</organism>
<proteinExistence type="predicted"/>
<accession>A0A645CLM3</accession>
<dbReference type="EMBL" id="VSSQ01028265">
    <property type="protein sequence ID" value="MPM77906.1"/>
    <property type="molecule type" value="Genomic_DNA"/>
</dbReference>
<gene>
    <name evidence="1" type="ORF">SDC9_124915</name>
</gene>
<comment type="caution">
    <text evidence="1">The sequence shown here is derived from an EMBL/GenBank/DDBJ whole genome shotgun (WGS) entry which is preliminary data.</text>
</comment>
<protein>
    <submittedName>
        <fullName evidence="1">Uncharacterized protein</fullName>
    </submittedName>
</protein>
<dbReference type="AlphaFoldDB" id="A0A645CLM3"/>
<evidence type="ECO:0000313" key="1">
    <source>
        <dbReference type="EMBL" id="MPM77906.1"/>
    </source>
</evidence>
<name>A0A645CLM3_9ZZZZ</name>
<sequence>METKLSRLMQYLSAEQRNIELVEIDKNDELKLIIGSEPIALRFDENSKGMYFPGIGEKIGSEGNIEVVRTNSKGQFVIKPKFIQEYLDSLTEKP</sequence>
<reference evidence="1" key="1">
    <citation type="submission" date="2019-08" db="EMBL/GenBank/DDBJ databases">
        <authorList>
            <person name="Kucharzyk K."/>
            <person name="Murdoch R.W."/>
            <person name="Higgins S."/>
            <person name="Loffler F."/>
        </authorList>
    </citation>
    <scope>NUCLEOTIDE SEQUENCE</scope>
</reference>